<keyword evidence="3" id="KW-1185">Reference proteome</keyword>
<feature type="coiled-coil region" evidence="1">
    <location>
        <begin position="61"/>
        <end position="95"/>
    </location>
</feature>
<reference evidence="2 3" key="1">
    <citation type="submission" date="2024-07" db="EMBL/GenBank/DDBJ databases">
        <title>Section-level genome sequencing and comparative genomics of Aspergillus sections Usti and Cavernicolus.</title>
        <authorList>
            <consortium name="Lawrence Berkeley National Laboratory"/>
            <person name="Nybo J.L."/>
            <person name="Vesth T.C."/>
            <person name="Theobald S."/>
            <person name="Frisvad J.C."/>
            <person name="Larsen T.O."/>
            <person name="Kjaerboelling I."/>
            <person name="Rothschild-Mancinelli K."/>
            <person name="Lyhne E.K."/>
            <person name="Kogle M.E."/>
            <person name="Barry K."/>
            <person name="Clum A."/>
            <person name="Na H."/>
            <person name="Ledsgaard L."/>
            <person name="Lin J."/>
            <person name="Lipzen A."/>
            <person name="Kuo A."/>
            <person name="Riley R."/>
            <person name="Mondo S."/>
            <person name="Labutti K."/>
            <person name="Haridas S."/>
            <person name="Pangalinan J."/>
            <person name="Salamov A.A."/>
            <person name="Simmons B.A."/>
            <person name="Magnuson J.K."/>
            <person name="Chen J."/>
            <person name="Drula E."/>
            <person name="Henrissat B."/>
            <person name="Wiebenga A."/>
            <person name="Lubbers R.J."/>
            <person name="Gomes A.C."/>
            <person name="Makela M.R."/>
            <person name="Stajich J."/>
            <person name="Grigoriev I.V."/>
            <person name="Mortensen U.H."/>
            <person name="De Vries R.P."/>
            <person name="Baker S.E."/>
            <person name="Andersen M.R."/>
        </authorList>
    </citation>
    <scope>NUCLEOTIDE SEQUENCE [LARGE SCALE GENOMIC DNA]</scope>
    <source>
        <strain evidence="2 3">CBS 588.65</strain>
    </source>
</reference>
<accession>A0ABR4GS07</accession>
<comment type="caution">
    <text evidence="2">The sequence shown here is derived from an EMBL/GenBank/DDBJ whole genome shotgun (WGS) entry which is preliminary data.</text>
</comment>
<dbReference type="EMBL" id="JBFXLT010000235">
    <property type="protein sequence ID" value="KAL2801853.1"/>
    <property type="molecule type" value="Genomic_DNA"/>
</dbReference>
<evidence type="ECO:0000256" key="1">
    <source>
        <dbReference type="SAM" id="Coils"/>
    </source>
</evidence>
<protein>
    <submittedName>
        <fullName evidence="2">Uncharacterized protein</fullName>
    </submittedName>
</protein>
<keyword evidence="1" id="KW-0175">Coiled coil</keyword>
<gene>
    <name evidence="2" type="ORF">BJX63DRAFT_416416</name>
</gene>
<evidence type="ECO:0000313" key="3">
    <source>
        <dbReference type="Proteomes" id="UP001610334"/>
    </source>
</evidence>
<evidence type="ECO:0000313" key="2">
    <source>
        <dbReference type="EMBL" id="KAL2801853.1"/>
    </source>
</evidence>
<name>A0ABR4GS07_9EURO</name>
<dbReference type="Proteomes" id="UP001610334">
    <property type="component" value="Unassembled WGS sequence"/>
</dbReference>
<dbReference type="Gene3D" id="1.20.5.50">
    <property type="match status" value="1"/>
</dbReference>
<proteinExistence type="predicted"/>
<organism evidence="2 3">
    <name type="scientific">Aspergillus granulosus</name>
    <dbReference type="NCBI Taxonomy" id="176169"/>
    <lineage>
        <taxon>Eukaryota</taxon>
        <taxon>Fungi</taxon>
        <taxon>Dikarya</taxon>
        <taxon>Ascomycota</taxon>
        <taxon>Pezizomycotina</taxon>
        <taxon>Eurotiomycetes</taxon>
        <taxon>Eurotiomycetidae</taxon>
        <taxon>Eurotiales</taxon>
        <taxon>Aspergillaceae</taxon>
        <taxon>Aspergillus</taxon>
        <taxon>Aspergillus subgen. Nidulantes</taxon>
    </lineage>
</organism>
<sequence length="147" mass="16902">MDLNSDGLISNGSQQMPQISAPIQDRDNELQRNLRQSENAVESCKVFAKMLRETRRSTAKASQTAEKLSDVVKQLNELRKEVVRLEDKVSQLEERCNEDHRCVDNMISSLKTYQGLYRYLVQRLSIPIGFDEKPGDPVINRDIEDCM</sequence>